<dbReference type="PROSITE" id="PS50868">
    <property type="entry name" value="POST_SET"/>
    <property type="match status" value="1"/>
</dbReference>
<sequence>MGWGGASGVLGWWEALMGVAYGRGFGWGGFNSGSGFSFGRPFADSLSGCILFVGACFLSVWCGVDSTEAGYGCVALLGGWSSWEAAAAAVVGVGAFVVGVVGAELSDLLGKRSVLSPFRVSILGYFGEEVTFDYNFVRVFGAAAKKCVCGSSQCRGYIGGDPLNTDVVVQCDPDEEYPEPVMVYRNGKPDYKLKKLLSSTSSSESTEVQITDHTIGNKDKMDKSATAVGHLEITTEIQTAEILVKDETDKSATAVQHLEIPTRKSLNKSASAECLQISLAMDNSVEKLPPSVQQVVTSSQLDDMMGKTISNAKQEFVQRLETSALIVISNKSLSNTIDAKKKCNSDIIEDRCASKSYPLMKTSRLSSSVKKGKLNSNSVNVHKPDMMVNKSPVLPYKPKRIMEGSLNGRLEYVEETLNGLLDADGGISKRKDASKGYLMLLLQTATSGDSGNGEAIQSNRDLSMILDGLLKTKSRMVLVDIINTNGLQMLHNIMKQYRRDFNKIPILRKLLKVLERLPLG</sequence>
<dbReference type="InterPro" id="IPR046341">
    <property type="entry name" value="SET_dom_sf"/>
</dbReference>
<evidence type="ECO:0000256" key="7">
    <source>
        <dbReference type="ARBA" id="ARBA00023242"/>
    </source>
</evidence>
<dbReference type="GO" id="GO:0008168">
    <property type="term" value="F:methyltransferase activity"/>
    <property type="evidence" value="ECO:0007669"/>
    <property type="project" value="UniProtKB-KW"/>
</dbReference>
<keyword evidence="8" id="KW-0812">Transmembrane</keyword>
<evidence type="ECO:0000259" key="9">
    <source>
        <dbReference type="PROSITE" id="PS50868"/>
    </source>
</evidence>
<dbReference type="GO" id="GO:0005694">
    <property type="term" value="C:chromosome"/>
    <property type="evidence" value="ECO:0007669"/>
    <property type="project" value="UniProtKB-SubCell"/>
</dbReference>
<keyword evidence="8" id="KW-1133">Transmembrane helix</keyword>
<dbReference type="InterPro" id="IPR003616">
    <property type="entry name" value="Post-SET_dom"/>
</dbReference>
<evidence type="ECO:0000256" key="8">
    <source>
        <dbReference type="SAM" id="Phobius"/>
    </source>
</evidence>
<dbReference type="Proteomes" id="UP000593564">
    <property type="component" value="Unassembled WGS sequence"/>
</dbReference>
<gene>
    <name evidence="10" type="ORF">HYC85_007855</name>
</gene>
<comment type="caution">
    <text evidence="10">The sequence shown here is derived from an EMBL/GenBank/DDBJ whole genome shotgun (WGS) entry which is preliminary data.</text>
</comment>
<evidence type="ECO:0000256" key="5">
    <source>
        <dbReference type="ARBA" id="ARBA00022679"/>
    </source>
</evidence>
<dbReference type="PANTHER" id="PTHR22884">
    <property type="entry name" value="SET DOMAIN PROTEINS"/>
    <property type="match status" value="1"/>
</dbReference>
<organism evidence="10 11">
    <name type="scientific">Camellia sinensis</name>
    <name type="common">Tea plant</name>
    <name type="synonym">Thea sinensis</name>
    <dbReference type="NCBI Taxonomy" id="4442"/>
    <lineage>
        <taxon>Eukaryota</taxon>
        <taxon>Viridiplantae</taxon>
        <taxon>Streptophyta</taxon>
        <taxon>Embryophyta</taxon>
        <taxon>Tracheophyta</taxon>
        <taxon>Spermatophyta</taxon>
        <taxon>Magnoliopsida</taxon>
        <taxon>eudicotyledons</taxon>
        <taxon>Gunneridae</taxon>
        <taxon>Pentapetalae</taxon>
        <taxon>asterids</taxon>
        <taxon>Ericales</taxon>
        <taxon>Theaceae</taxon>
        <taxon>Camellia</taxon>
    </lineage>
</organism>
<feature type="transmembrane region" description="Helical" evidence="8">
    <location>
        <begin position="81"/>
        <end position="103"/>
    </location>
</feature>
<proteinExistence type="predicted"/>
<evidence type="ECO:0000256" key="4">
    <source>
        <dbReference type="ARBA" id="ARBA00022603"/>
    </source>
</evidence>
<evidence type="ECO:0000256" key="6">
    <source>
        <dbReference type="ARBA" id="ARBA00022691"/>
    </source>
</evidence>
<evidence type="ECO:0000256" key="3">
    <source>
        <dbReference type="ARBA" id="ARBA00022454"/>
    </source>
</evidence>
<feature type="transmembrane region" description="Helical" evidence="8">
    <location>
        <begin position="42"/>
        <end position="61"/>
    </location>
</feature>
<name>A0A7J7HQS4_CAMSI</name>
<reference evidence="10 11" key="2">
    <citation type="submission" date="2020-07" db="EMBL/GenBank/DDBJ databases">
        <title>Genome assembly of wild tea tree DASZ reveals pedigree and selection history of tea varieties.</title>
        <authorList>
            <person name="Zhang W."/>
        </authorList>
    </citation>
    <scope>NUCLEOTIDE SEQUENCE [LARGE SCALE GENOMIC DNA]</scope>
    <source>
        <strain evidence="11">cv. G240</strain>
        <tissue evidence="10">Leaf</tissue>
    </source>
</reference>
<keyword evidence="11" id="KW-1185">Reference proteome</keyword>
<keyword evidence="3" id="KW-0158">Chromosome</keyword>
<dbReference type="InterPro" id="IPR050777">
    <property type="entry name" value="SET2_Histone-Lys_MeTrsfase"/>
</dbReference>
<keyword evidence="4" id="KW-0489">Methyltransferase</keyword>
<protein>
    <recommendedName>
        <fullName evidence="9">Post-SET domain-containing protein</fullName>
    </recommendedName>
</protein>
<keyword evidence="6" id="KW-0949">S-adenosyl-L-methionine</keyword>
<evidence type="ECO:0000313" key="10">
    <source>
        <dbReference type="EMBL" id="KAF5954999.1"/>
    </source>
</evidence>
<keyword evidence="8" id="KW-0472">Membrane</keyword>
<evidence type="ECO:0000256" key="2">
    <source>
        <dbReference type="ARBA" id="ARBA00004286"/>
    </source>
</evidence>
<evidence type="ECO:0000313" key="11">
    <source>
        <dbReference type="Proteomes" id="UP000593564"/>
    </source>
</evidence>
<dbReference type="AlphaFoldDB" id="A0A7J7HQS4"/>
<comment type="subcellular location">
    <subcellularLocation>
        <location evidence="2">Chromosome</location>
    </subcellularLocation>
    <subcellularLocation>
        <location evidence="1">Nucleus</location>
    </subcellularLocation>
</comment>
<dbReference type="EMBL" id="JACBKZ010000003">
    <property type="protein sequence ID" value="KAF5954999.1"/>
    <property type="molecule type" value="Genomic_DNA"/>
</dbReference>
<accession>A0A7J7HQS4</accession>
<keyword evidence="7" id="KW-0539">Nucleus</keyword>
<dbReference type="GO" id="GO:0032259">
    <property type="term" value="P:methylation"/>
    <property type="evidence" value="ECO:0007669"/>
    <property type="project" value="UniProtKB-KW"/>
</dbReference>
<evidence type="ECO:0000256" key="1">
    <source>
        <dbReference type="ARBA" id="ARBA00004123"/>
    </source>
</evidence>
<dbReference type="GO" id="GO:0005634">
    <property type="term" value="C:nucleus"/>
    <property type="evidence" value="ECO:0007669"/>
    <property type="project" value="UniProtKB-SubCell"/>
</dbReference>
<dbReference type="Gene3D" id="2.170.270.10">
    <property type="entry name" value="SET domain"/>
    <property type="match status" value="1"/>
</dbReference>
<feature type="domain" description="Post-SET" evidence="9">
    <location>
        <begin position="143"/>
        <end position="159"/>
    </location>
</feature>
<keyword evidence="5" id="KW-0808">Transferase</keyword>
<reference evidence="11" key="1">
    <citation type="journal article" date="2020" name="Nat. Commun.">
        <title>Genome assembly of wild tea tree DASZ reveals pedigree and selection history of tea varieties.</title>
        <authorList>
            <person name="Zhang W."/>
            <person name="Zhang Y."/>
            <person name="Qiu H."/>
            <person name="Guo Y."/>
            <person name="Wan H."/>
            <person name="Zhang X."/>
            <person name="Scossa F."/>
            <person name="Alseekh S."/>
            <person name="Zhang Q."/>
            <person name="Wang P."/>
            <person name="Xu L."/>
            <person name="Schmidt M.H."/>
            <person name="Jia X."/>
            <person name="Li D."/>
            <person name="Zhu A."/>
            <person name="Guo F."/>
            <person name="Chen W."/>
            <person name="Ni D."/>
            <person name="Usadel B."/>
            <person name="Fernie A.R."/>
            <person name="Wen W."/>
        </authorList>
    </citation>
    <scope>NUCLEOTIDE SEQUENCE [LARGE SCALE GENOMIC DNA]</scope>
    <source>
        <strain evidence="11">cv. G240</strain>
    </source>
</reference>
<feature type="transmembrane region" description="Helical" evidence="8">
    <location>
        <begin position="12"/>
        <end position="30"/>
    </location>
</feature>